<evidence type="ECO:0000313" key="1">
    <source>
        <dbReference type="EMBL" id="KAJ8100044.1"/>
    </source>
</evidence>
<protein>
    <submittedName>
        <fullName evidence="1">Uncharacterized protein</fullName>
    </submittedName>
</protein>
<proteinExistence type="predicted"/>
<dbReference type="RefSeq" id="XP_056043494.1">
    <property type="nucleotide sequence ID" value="XM_056187872.1"/>
</dbReference>
<dbReference type="GeneID" id="80883038"/>
<keyword evidence="2" id="KW-1185">Reference proteome</keyword>
<dbReference type="EMBL" id="JARPMG010000006">
    <property type="protein sequence ID" value="KAJ8100044.1"/>
    <property type="molecule type" value="Genomic_DNA"/>
</dbReference>
<name>A0AAD7VSU6_9ASCO</name>
<dbReference type="Proteomes" id="UP001217417">
    <property type="component" value="Unassembled WGS sequence"/>
</dbReference>
<comment type="caution">
    <text evidence="1">The sequence shown here is derived from an EMBL/GenBank/DDBJ whole genome shotgun (WGS) entry which is preliminary data.</text>
</comment>
<evidence type="ECO:0000313" key="2">
    <source>
        <dbReference type="Proteomes" id="UP001217417"/>
    </source>
</evidence>
<gene>
    <name evidence="1" type="ORF">POJ06DRAFT_255261</name>
</gene>
<dbReference type="AlphaFoldDB" id="A0AAD7VSU6"/>
<organism evidence="1 2">
    <name type="scientific">Lipomyces tetrasporus</name>
    <dbReference type="NCBI Taxonomy" id="54092"/>
    <lineage>
        <taxon>Eukaryota</taxon>
        <taxon>Fungi</taxon>
        <taxon>Dikarya</taxon>
        <taxon>Ascomycota</taxon>
        <taxon>Saccharomycotina</taxon>
        <taxon>Lipomycetes</taxon>
        <taxon>Lipomycetales</taxon>
        <taxon>Lipomycetaceae</taxon>
        <taxon>Lipomyces</taxon>
    </lineage>
</organism>
<accession>A0AAD7VSU6</accession>
<sequence length="63" mass="7028">MTSQPTDIVSQLHSELLEIPDSPVLNRTQLSPFMATSTTTNTNNRRYSKVCLYTAVGRNEVIS</sequence>
<reference evidence="1" key="1">
    <citation type="submission" date="2023-03" db="EMBL/GenBank/DDBJ databases">
        <title>Near-Complete genome sequence of Lipomyces tetrasporous NRRL Y-64009, an oleaginous yeast capable of growing on lignocellulosic hydrolysates.</title>
        <authorList>
            <consortium name="Lawrence Berkeley National Laboratory"/>
            <person name="Jagtap S.S."/>
            <person name="Liu J.-J."/>
            <person name="Walukiewicz H.E."/>
            <person name="Pangilinan J."/>
            <person name="Lipzen A."/>
            <person name="Ahrendt S."/>
            <person name="Koriabine M."/>
            <person name="Cobaugh K."/>
            <person name="Salamov A."/>
            <person name="Yoshinaga Y."/>
            <person name="Ng V."/>
            <person name="Daum C."/>
            <person name="Grigoriev I.V."/>
            <person name="Slininger P.J."/>
            <person name="Dien B.S."/>
            <person name="Jin Y.-S."/>
            <person name="Rao C.V."/>
        </authorList>
    </citation>
    <scope>NUCLEOTIDE SEQUENCE</scope>
    <source>
        <strain evidence="1">NRRL Y-64009</strain>
    </source>
</reference>